<evidence type="ECO:0000313" key="1">
    <source>
        <dbReference type="EMBL" id="EGP83238.1"/>
    </source>
</evidence>
<gene>
    <name evidence="1" type="ORF">MYCGRDRAFT_106034</name>
</gene>
<sequence>MARLFRPWILRLIDFDVMSSRAAAKDPLPDRHFVKVVRFRGCKKCDDYIVEVWKHREGFLERAKLLSG</sequence>
<dbReference type="EMBL" id="CM001206">
    <property type="protein sequence ID" value="EGP83238.1"/>
    <property type="molecule type" value="Genomic_DNA"/>
</dbReference>
<protein>
    <submittedName>
        <fullName evidence="1">Uncharacterized protein</fullName>
    </submittedName>
</protein>
<dbReference type="HOGENOM" id="CLU_2795895_0_0_1"/>
<dbReference type="GeneID" id="13396353"/>
<organism evidence="1 2">
    <name type="scientific">Zymoseptoria tritici (strain CBS 115943 / IPO323)</name>
    <name type="common">Speckled leaf blotch fungus</name>
    <name type="synonym">Septoria tritici</name>
    <dbReference type="NCBI Taxonomy" id="336722"/>
    <lineage>
        <taxon>Eukaryota</taxon>
        <taxon>Fungi</taxon>
        <taxon>Dikarya</taxon>
        <taxon>Ascomycota</taxon>
        <taxon>Pezizomycotina</taxon>
        <taxon>Dothideomycetes</taxon>
        <taxon>Dothideomycetidae</taxon>
        <taxon>Mycosphaerellales</taxon>
        <taxon>Mycosphaerellaceae</taxon>
        <taxon>Zymoseptoria</taxon>
    </lineage>
</organism>
<accession>F9XMF1</accession>
<name>F9XMF1_ZYMTI</name>
<reference evidence="1 2" key="1">
    <citation type="journal article" date="2011" name="PLoS Genet.">
        <title>Finished genome of the fungal wheat pathogen Mycosphaerella graminicola reveals dispensome structure, chromosome plasticity, and stealth pathogenesis.</title>
        <authorList>
            <person name="Goodwin S.B."/>
            <person name="Ben M'barek S."/>
            <person name="Dhillon B."/>
            <person name="Wittenberg A.H.J."/>
            <person name="Crane C.F."/>
            <person name="Hane J.K."/>
            <person name="Foster A.J."/>
            <person name="Van der Lee T.A.J."/>
            <person name="Grimwood J."/>
            <person name="Aerts A."/>
            <person name="Antoniw J."/>
            <person name="Bailey A."/>
            <person name="Bluhm B."/>
            <person name="Bowler J."/>
            <person name="Bristow J."/>
            <person name="van der Burgt A."/>
            <person name="Canto-Canche B."/>
            <person name="Churchill A.C.L."/>
            <person name="Conde-Ferraez L."/>
            <person name="Cools H.J."/>
            <person name="Coutinho P.M."/>
            <person name="Csukai M."/>
            <person name="Dehal P."/>
            <person name="De Wit P."/>
            <person name="Donzelli B."/>
            <person name="van de Geest H.C."/>
            <person name="van Ham R.C.H.J."/>
            <person name="Hammond-Kosack K.E."/>
            <person name="Henrissat B."/>
            <person name="Kilian A."/>
            <person name="Kobayashi A.K."/>
            <person name="Koopmann E."/>
            <person name="Kourmpetis Y."/>
            <person name="Kuzniar A."/>
            <person name="Lindquist E."/>
            <person name="Lombard V."/>
            <person name="Maliepaard C."/>
            <person name="Martins N."/>
            <person name="Mehrabi R."/>
            <person name="Nap J.P.H."/>
            <person name="Ponomarenko A."/>
            <person name="Rudd J.J."/>
            <person name="Salamov A."/>
            <person name="Schmutz J."/>
            <person name="Schouten H.J."/>
            <person name="Shapiro H."/>
            <person name="Stergiopoulos I."/>
            <person name="Torriani S.F.F."/>
            <person name="Tu H."/>
            <person name="de Vries R.P."/>
            <person name="Waalwijk C."/>
            <person name="Ware S.B."/>
            <person name="Wiebenga A."/>
            <person name="Zwiers L.-H."/>
            <person name="Oliver R.P."/>
            <person name="Grigoriev I.V."/>
            <person name="Kema G.H.J."/>
        </authorList>
    </citation>
    <scope>NUCLEOTIDE SEQUENCE [LARGE SCALE GENOMIC DNA]</scope>
    <source>
        <strain evidence="2">CBS 115943 / IPO323</strain>
    </source>
</reference>
<dbReference type="RefSeq" id="XP_003848262.1">
    <property type="nucleotide sequence ID" value="XM_003848214.1"/>
</dbReference>
<dbReference type="InParanoid" id="F9XMF1"/>
<dbReference type="Proteomes" id="UP000008062">
    <property type="component" value="Chromosome 11"/>
</dbReference>
<dbReference type="AlphaFoldDB" id="F9XMF1"/>
<keyword evidence="2" id="KW-1185">Reference proteome</keyword>
<proteinExistence type="predicted"/>
<dbReference type="KEGG" id="ztr:MYCGRDRAFT_106034"/>
<evidence type="ECO:0000313" key="2">
    <source>
        <dbReference type="Proteomes" id="UP000008062"/>
    </source>
</evidence>